<gene>
    <name evidence="1" type="ORF">O0236_007285</name>
</gene>
<accession>A0ACD5DD79</accession>
<organism evidence="1 2">
    <name type="scientific">Lentilactobacillus terminaliae</name>
    <dbReference type="NCBI Taxonomy" id="3003483"/>
    <lineage>
        <taxon>Bacteria</taxon>
        <taxon>Bacillati</taxon>
        <taxon>Bacillota</taxon>
        <taxon>Bacilli</taxon>
        <taxon>Lactobacillales</taxon>
        <taxon>Lactobacillaceae</taxon>
        <taxon>Lentilactobacillus</taxon>
    </lineage>
</organism>
<sequence length="369" mass="40379">MLTMSDIENPASIIGYWNERDNERQPYLYSSLFDLSYSPTDTTKLYFGEESKLRMMTATTDDVSSVKLDNHGFESETYSLIPFKNYKAMNEKRRRGINRALANNNDPAGVTAITRTQYKELDELMTVSYGTREIMAMQALTTGKIAVVGSDGSGSNNLPYQVDFHMPEEHQVDVATEWGTPDSKPLEDIQKQMDQIADDNGTSIGVVLMNGRTFRKLAASGEVVTTLTDGRTSAGVALAQSAVTALVQETLGVQVVIYNKGIGSDRFIPDDTVVLAPQGPLGRMVWTDTNEDLGLIGEPSVQLSRTTDGITVYTDRIKDPVATLVHVSQNILPTFDKVRNVLVMHVGAKTTQPSGQTASSTTSDSSVKK</sequence>
<reference evidence="1" key="1">
    <citation type="submission" date="2024-08" db="EMBL/GenBank/DDBJ databases">
        <title>Lentilactobacillus sp. nov., isolated from tree bark.</title>
        <authorList>
            <person name="Phuengjayaem S."/>
            <person name="Tanasupawat S."/>
        </authorList>
    </citation>
    <scope>NUCLEOTIDE SEQUENCE</scope>
    <source>
        <strain evidence="1">SPB1-3</strain>
    </source>
</reference>
<evidence type="ECO:0000313" key="1">
    <source>
        <dbReference type="EMBL" id="XFD39232.1"/>
    </source>
</evidence>
<protein>
    <submittedName>
        <fullName evidence="1">Major capsid protein</fullName>
    </submittedName>
</protein>
<dbReference type="EMBL" id="CP168151">
    <property type="protein sequence ID" value="XFD39232.1"/>
    <property type="molecule type" value="Genomic_DNA"/>
</dbReference>
<name>A0ACD5DD79_9LACO</name>
<dbReference type="Proteomes" id="UP001149860">
    <property type="component" value="Chromosome"/>
</dbReference>
<keyword evidence="2" id="KW-1185">Reference proteome</keyword>
<evidence type="ECO:0000313" key="2">
    <source>
        <dbReference type="Proteomes" id="UP001149860"/>
    </source>
</evidence>
<proteinExistence type="predicted"/>